<sequence>MSIGRNAKTCVNHNHWSTDYKFDSTMNFTTIMLGNKKRQVRLQADVSYDPFQIFPDLQHVKDNNLFHIDEGDVFYDFIGDQGPLRFISDNFKDLLENNGVKGVSFIPIKIYGSRLQYYALLETQIDSICEHDSDGDHIYGTFQIDFTSWNGEELFYLKDSGAIVCSLRVKELIERHNISNVSFEGLDKY</sequence>
<dbReference type="AlphaFoldDB" id="A0AA92W308"/>
<reference evidence="1 2" key="1">
    <citation type="submission" date="2018-08" db="EMBL/GenBank/DDBJ databases">
        <title>A genome reference for cultivated species of the human gut microbiota.</title>
        <authorList>
            <person name="Zou Y."/>
            <person name="Xue W."/>
            <person name="Luo G."/>
        </authorList>
    </citation>
    <scope>NUCLEOTIDE SEQUENCE [LARGE SCALE GENOMIC DNA]</scope>
    <source>
        <strain evidence="1 2">AF15-25</strain>
    </source>
</reference>
<dbReference type="EMBL" id="QRYP01000089">
    <property type="protein sequence ID" value="RGU88892.1"/>
    <property type="molecule type" value="Genomic_DNA"/>
</dbReference>
<gene>
    <name evidence="1" type="ORF">DWW35_15510</name>
</gene>
<proteinExistence type="predicted"/>
<comment type="caution">
    <text evidence="1">The sequence shown here is derived from an EMBL/GenBank/DDBJ whole genome shotgun (WGS) entry which is preliminary data.</text>
</comment>
<evidence type="ECO:0000313" key="1">
    <source>
        <dbReference type="EMBL" id="RGU88892.1"/>
    </source>
</evidence>
<name>A0AA92W308_9BACT</name>
<evidence type="ECO:0000313" key="2">
    <source>
        <dbReference type="Proteomes" id="UP000285236"/>
    </source>
</evidence>
<organism evidence="1 2">
    <name type="scientific">Segatella copri</name>
    <dbReference type="NCBI Taxonomy" id="165179"/>
    <lineage>
        <taxon>Bacteria</taxon>
        <taxon>Pseudomonadati</taxon>
        <taxon>Bacteroidota</taxon>
        <taxon>Bacteroidia</taxon>
        <taxon>Bacteroidales</taxon>
        <taxon>Prevotellaceae</taxon>
        <taxon>Segatella</taxon>
    </lineage>
</organism>
<dbReference type="Proteomes" id="UP000285236">
    <property type="component" value="Unassembled WGS sequence"/>
</dbReference>
<accession>A0AA92W308</accession>
<protein>
    <submittedName>
        <fullName evidence="1">Uncharacterized protein</fullName>
    </submittedName>
</protein>